<dbReference type="PANTHER" id="PTHR43300">
    <property type="entry name" value="ACETYLTRANSFERASE"/>
    <property type="match status" value="1"/>
</dbReference>
<evidence type="ECO:0000256" key="1">
    <source>
        <dbReference type="ARBA" id="ARBA00007274"/>
    </source>
</evidence>
<feature type="binding site" evidence="3">
    <location>
        <position position="72"/>
    </location>
    <ligand>
        <name>substrate</name>
    </ligand>
</feature>
<dbReference type="Proteomes" id="UP000564604">
    <property type="component" value="Unassembled WGS sequence"/>
</dbReference>
<dbReference type="InterPro" id="IPR041561">
    <property type="entry name" value="PglD_N"/>
</dbReference>
<dbReference type="Pfam" id="PF17836">
    <property type="entry name" value="PglD_N"/>
    <property type="match status" value="1"/>
</dbReference>
<evidence type="ECO:0000256" key="3">
    <source>
        <dbReference type="PIRSR" id="PIRSR620019-2"/>
    </source>
</evidence>
<organism evidence="5 6">
    <name type="scientific">Pseudomonas fragi</name>
    <dbReference type="NCBI Taxonomy" id="296"/>
    <lineage>
        <taxon>Bacteria</taxon>
        <taxon>Pseudomonadati</taxon>
        <taxon>Pseudomonadota</taxon>
        <taxon>Gammaproteobacteria</taxon>
        <taxon>Pseudomonadales</taxon>
        <taxon>Pseudomonadaceae</taxon>
        <taxon>Pseudomonas</taxon>
    </lineage>
</organism>
<dbReference type="AlphaFoldDB" id="A0A9Q5B5U0"/>
<dbReference type="SUPFAM" id="SSF51161">
    <property type="entry name" value="Trimeric LpxA-like enzymes"/>
    <property type="match status" value="1"/>
</dbReference>
<sequence>MKQLVIVGAGGLGRQALTQLVADYAHGTEWLIAGYLDERGPQVLAPDAAFPWLGYPALFEPGPQHVFVCAVGNPQSRRAQVEPLLAKGATFVSIRTRCYLDLRTRYGATFFGYDVSAGVDCRIGDYGFIEQQTLLGHDVTLGDYVHISPRCIVAGYVTVGNEVVIHSGALLSRGIRVGDGAVIGMGAVVLRDVPPGATVLGNPARIIATAHDTGRTTAVVP</sequence>
<feature type="active site" description="Proton acceptor" evidence="2">
    <location>
        <position position="137"/>
    </location>
</feature>
<proteinExistence type="inferred from homology"/>
<protein>
    <submittedName>
        <fullName evidence="5">Acetyltransferase</fullName>
    </submittedName>
</protein>
<dbReference type="RefSeq" id="WP_095041266.1">
    <property type="nucleotide sequence ID" value="NZ_JAAEBQ010000001.1"/>
</dbReference>
<gene>
    <name evidence="5" type="ORF">HBN89_22425</name>
</gene>
<dbReference type="PANTHER" id="PTHR43300:SF7">
    <property type="entry name" value="UDP-N-ACETYLBACILLOSAMINE N-ACETYLTRANSFERASE"/>
    <property type="match status" value="1"/>
</dbReference>
<name>A0A9Q5B5U0_PSEFR</name>
<evidence type="ECO:0000256" key="2">
    <source>
        <dbReference type="PIRSR" id="PIRSR620019-1"/>
    </source>
</evidence>
<feature type="domain" description="PglD N-terminal" evidence="4">
    <location>
        <begin position="3"/>
        <end position="82"/>
    </location>
</feature>
<dbReference type="InterPro" id="IPR011004">
    <property type="entry name" value="Trimer_LpxA-like_sf"/>
</dbReference>
<feature type="site" description="Increases basicity of active site His" evidence="2">
    <location>
        <position position="138"/>
    </location>
</feature>
<feature type="binding site" evidence="3">
    <location>
        <position position="146"/>
    </location>
    <ligand>
        <name>acetyl-CoA</name>
        <dbReference type="ChEBI" id="CHEBI:57288"/>
    </ligand>
</feature>
<dbReference type="Gene3D" id="2.160.10.10">
    <property type="entry name" value="Hexapeptide repeat proteins"/>
    <property type="match status" value="1"/>
</dbReference>
<reference evidence="5 6" key="1">
    <citation type="journal article" date="2020" name="Front. Microbiol.">
        <title>Genetic Organization of the aprX-lipA2 Operon Affects the Proteolytic Potential of Pseudomonas Species in Milk.</title>
        <authorList>
            <person name="Maier C."/>
            <person name="Huptas C."/>
            <person name="von Neubeck M."/>
            <person name="Scherer S."/>
            <person name="Wenning M."/>
            <person name="Lucking G."/>
        </authorList>
    </citation>
    <scope>NUCLEOTIDE SEQUENCE [LARGE SCALE GENOMIC DNA]</scope>
    <source>
        <strain evidence="5 6">WS 5094</strain>
    </source>
</reference>
<dbReference type="CDD" id="cd03360">
    <property type="entry name" value="LbH_AT_putative"/>
    <property type="match status" value="1"/>
</dbReference>
<comment type="similarity">
    <text evidence="1">Belongs to the transferase hexapeptide repeat family.</text>
</comment>
<evidence type="ECO:0000313" key="6">
    <source>
        <dbReference type="Proteomes" id="UP000564604"/>
    </source>
</evidence>
<dbReference type="InterPro" id="IPR020019">
    <property type="entry name" value="AcTrfase_PglD-like"/>
</dbReference>
<evidence type="ECO:0000259" key="4">
    <source>
        <dbReference type="Pfam" id="PF17836"/>
    </source>
</evidence>
<comment type="caution">
    <text evidence="5">The sequence shown here is derived from an EMBL/GenBank/DDBJ whole genome shotgun (WGS) entry which is preliminary data.</text>
</comment>
<dbReference type="EMBL" id="JAAQYX010000043">
    <property type="protein sequence ID" value="NNB51986.1"/>
    <property type="molecule type" value="Genomic_DNA"/>
</dbReference>
<evidence type="ECO:0000313" key="5">
    <source>
        <dbReference type="EMBL" id="NNB51986.1"/>
    </source>
</evidence>
<dbReference type="InterPro" id="IPR050179">
    <property type="entry name" value="Trans_hexapeptide_repeat"/>
</dbReference>
<dbReference type="Gene3D" id="3.40.50.20">
    <property type="match status" value="1"/>
</dbReference>
<accession>A0A9Q5B5U0</accession>